<dbReference type="GO" id="GO:0032267">
    <property type="term" value="F:tRNA(Ile)-lysidine synthase activity"/>
    <property type="evidence" value="ECO:0007669"/>
    <property type="project" value="UniProtKB-EC"/>
</dbReference>
<evidence type="ECO:0000256" key="6">
    <source>
        <dbReference type="ARBA" id="ARBA00022840"/>
    </source>
</evidence>
<protein>
    <recommendedName>
        <fullName evidence="8">tRNA(Ile)-lysidine synthase</fullName>
        <ecNumber evidence="8">6.3.4.19</ecNumber>
    </recommendedName>
    <alternativeName>
        <fullName evidence="8">tRNA(Ile)-2-lysyl-cytidine synthase</fullName>
    </alternativeName>
    <alternativeName>
        <fullName evidence="8">tRNA(Ile)-lysidine synthetase</fullName>
    </alternativeName>
</protein>
<dbReference type="Gene3D" id="1.20.59.20">
    <property type="match status" value="1"/>
</dbReference>
<dbReference type="InterPro" id="IPR012795">
    <property type="entry name" value="tRNA_Ile_lys_synt_N"/>
</dbReference>
<keyword evidence="4 8" id="KW-0819">tRNA processing</keyword>
<name>A0ABS4EE35_9FIRM</name>
<comment type="caution">
    <text evidence="10">The sequence shown here is derived from an EMBL/GenBank/DDBJ whole genome shotgun (WGS) entry which is preliminary data.</text>
</comment>
<dbReference type="InterPro" id="IPR012094">
    <property type="entry name" value="tRNA_Ile_lys_synt"/>
</dbReference>
<dbReference type="SMART" id="SM00977">
    <property type="entry name" value="TilS_C"/>
    <property type="match status" value="1"/>
</dbReference>
<dbReference type="HAMAP" id="MF_01161">
    <property type="entry name" value="tRNA_Ile_lys_synt"/>
    <property type="match status" value="1"/>
</dbReference>
<dbReference type="RefSeq" id="WP_209457475.1">
    <property type="nucleotide sequence ID" value="NZ_BAAACS010000016.1"/>
</dbReference>
<dbReference type="Gene3D" id="3.40.50.620">
    <property type="entry name" value="HUPs"/>
    <property type="match status" value="1"/>
</dbReference>
<dbReference type="PANTHER" id="PTHR43033">
    <property type="entry name" value="TRNA(ILE)-LYSIDINE SYNTHASE-RELATED"/>
    <property type="match status" value="1"/>
</dbReference>
<dbReference type="SUPFAM" id="SSF82829">
    <property type="entry name" value="MesJ substrate recognition domain-like"/>
    <property type="match status" value="1"/>
</dbReference>
<comment type="subcellular location">
    <subcellularLocation>
        <location evidence="1 8">Cytoplasm</location>
    </subcellularLocation>
</comment>
<dbReference type="InterPro" id="IPR012796">
    <property type="entry name" value="Lysidine-tRNA-synth_C"/>
</dbReference>
<keyword evidence="5 8" id="KW-0547">Nucleotide-binding</keyword>
<dbReference type="Gene3D" id="3.50.40.10">
    <property type="entry name" value="Phenylalanyl-trna Synthetase, Chain B, domain 3"/>
    <property type="match status" value="1"/>
</dbReference>
<dbReference type="Pfam" id="PF11734">
    <property type="entry name" value="TilS_C"/>
    <property type="match status" value="1"/>
</dbReference>
<dbReference type="EC" id="6.3.4.19" evidence="8"/>
<keyword evidence="6 8" id="KW-0067">ATP-binding</keyword>
<dbReference type="InterPro" id="IPR020825">
    <property type="entry name" value="Phe-tRNA_synthase-like_B3/B4"/>
</dbReference>
<dbReference type="SUPFAM" id="SSF56037">
    <property type="entry name" value="PheT/TilS domain"/>
    <property type="match status" value="1"/>
</dbReference>
<comment type="domain">
    <text evidence="8">The N-terminal region contains the highly conserved SGGXDS motif, predicted to be a P-loop motif involved in ATP binding.</text>
</comment>
<sequence>MVFEKVMNTIKNHNLIKKGDKIVLGISGGPDSVCLLHVLNRLKEELDIEIYAAHLNHQIRGLEAQRDALFVSQLCEELGIIFFVKSIDIPKYCEDNGISLEDGARRKRYEMFYEIREKTHADKIALGHNMNDQAETILMRMMRGTGLQGLRGIEYMRDGCLIRPILDLSRDEIENYCEEHNLNPRIDQTNLESIYTRNKIRLELLPYMKENFNSNIVESIVRMGKNLKSDSDFIECEAQNVFNDVLEHGESEYGIEIDIQTYSKLQNAMKSRVIRYGIKKVLGDTNFIDQVHIDDVMSLESNSKIDKMIILPRGMFAYRKKDSIILTDKELVTDEVEFCYNVPYNGFIKIKEINKVVQTEIISIERYKSMRLGKNSKGFDFNKIKGGVVIRNRKQGDKVKLAVGSKKIKDLFIDLKIPKEDRCRIPIVLDENGVMCVGDYRLSEDYKVDENTREVLKITFNNL</sequence>
<evidence type="ECO:0000256" key="2">
    <source>
        <dbReference type="ARBA" id="ARBA00022490"/>
    </source>
</evidence>
<comment type="catalytic activity">
    <reaction evidence="7 8">
        <text>cytidine(34) in tRNA(Ile2) + L-lysine + ATP = lysidine(34) in tRNA(Ile2) + AMP + diphosphate + H(+)</text>
        <dbReference type="Rhea" id="RHEA:43744"/>
        <dbReference type="Rhea" id="RHEA-COMP:10625"/>
        <dbReference type="Rhea" id="RHEA-COMP:10670"/>
        <dbReference type="ChEBI" id="CHEBI:15378"/>
        <dbReference type="ChEBI" id="CHEBI:30616"/>
        <dbReference type="ChEBI" id="CHEBI:32551"/>
        <dbReference type="ChEBI" id="CHEBI:33019"/>
        <dbReference type="ChEBI" id="CHEBI:82748"/>
        <dbReference type="ChEBI" id="CHEBI:83665"/>
        <dbReference type="ChEBI" id="CHEBI:456215"/>
        <dbReference type="EC" id="6.3.4.19"/>
    </reaction>
</comment>
<evidence type="ECO:0000256" key="1">
    <source>
        <dbReference type="ARBA" id="ARBA00004496"/>
    </source>
</evidence>
<comment type="function">
    <text evidence="8">Ligates lysine onto the cytidine present at position 34 of the AUA codon-specific tRNA(Ile) that contains the anticodon CAU, in an ATP-dependent manner. Cytidine is converted to lysidine, thus changing the amino acid specificity of the tRNA from methionine to isoleucine.</text>
</comment>
<dbReference type="Proteomes" id="UP000767291">
    <property type="component" value="Unassembled WGS sequence"/>
</dbReference>
<dbReference type="EMBL" id="JAGGJX010000006">
    <property type="protein sequence ID" value="MBP1856131.1"/>
    <property type="molecule type" value="Genomic_DNA"/>
</dbReference>
<dbReference type="Pfam" id="PF01171">
    <property type="entry name" value="ATP_bind_3"/>
    <property type="match status" value="1"/>
</dbReference>
<organism evidence="10 11">
    <name type="scientific">Metaclostridioides mangenotii</name>
    <dbReference type="NCBI Taxonomy" id="1540"/>
    <lineage>
        <taxon>Bacteria</taxon>
        <taxon>Bacillati</taxon>
        <taxon>Bacillota</taxon>
        <taxon>Clostridia</taxon>
        <taxon>Peptostreptococcales</taxon>
        <taxon>Peptostreptococcaceae</taxon>
        <taxon>Metaclostridioides</taxon>
    </lineage>
</organism>
<feature type="binding site" evidence="8">
    <location>
        <begin position="27"/>
        <end position="32"/>
    </location>
    <ligand>
        <name>ATP</name>
        <dbReference type="ChEBI" id="CHEBI:30616"/>
    </ligand>
</feature>
<reference evidence="10 11" key="1">
    <citation type="submission" date="2021-03" db="EMBL/GenBank/DDBJ databases">
        <title>Genomic Encyclopedia of Type Strains, Phase IV (KMG-IV): sequencing the most valuable type-strain genomes for metagenomic binning, comparative biology and taxonomic classification.</title>
        <authorList>
            <person name="Goeker M."/>
        </authorList>
    </citation>
    <scope>NUCLEOTIDE SEQUENCE [LARGE SCALE GENOMIC DNA]</scope>
    <source>
        <strain evidence="10 11">DSM 1289</strain>
    </source>
</reference>
<dbReference type="CDD" id="cd01992">
    <property type="entry name" value="TilS_N"/>
    <property type="match status" value="1"/>
</dbReference>
<feature type="domain" description="Lysidine-tRNA(Ile) synthetase C-terminal" evidence="9">
    <location>
        <begin position="388"/>
        <end position="458"/>
    </location>
</feature>
<evidence type="ECO:0000259" key="9">
    <source>
        <dbReference type="SMART" id="SM00977"/>
    </source>
</evidence>
<dbReference type="InterPro" id="IPR014729">
    <property type="entry name" value="Rossmann-like_a/b/a_fold"/>
</dbReference>
<dbReference type="SUPFAM" id="SSF52402">
    <property type="entry name" value="Adenine nucleotide alpha hydrolases-like"/>
    <property type="match status" value="1"/>
</dbReference>
<dbReference type="PANTHER" id="PTHR43033:SF1">
    <property type="entry name" value="TRNA(ILE)-LYSIDINE SYNTHASE-RELATED"/>
    <property type="match status" value="1"/>
</dbReference>
<evidence type="ECO:0000256" key="3">
    <source>
        <dbReference type="ARBA" id="ARBA00022598"/>
    </source>
</evidence>
<evidence type="ECO:0000256" key="4">
    <source>
        <dbReference type="ARBA" id="ARBA00022694"/>
    </source>
</evidence>
<accession>A0ABS4EE35</accession>
<dbReference type="NCBIfam" id="TIGR02432">
    <property type="entry name" value="lysidine_TilS_N"/>
    <property type="match status" value="1"/>
</dbReference>
<keyword evidence="2 8" id="KW-0963">Cytoplasm</keyword>
<evidence type="ECO:0000313" key="11">
    <source>
        <dbReference type="Proteomes" id="UP000767291"/>
    </source>
</evidence>
<evidence type="ECO:0000256" key="8">
    <source>
        <dbReference type="HAMAP-Rule" id="MF_01161"/>
    </source>
</evidence>
<dbReference type="NCBIfam" id="TIGR02433">
    <property type="entry name" value="lysidine_TilS_C"/>
    <property type="match status" value="1"/>
</dbReference>
<comment type="similarity">
    <text evidence="8">Belongs to the tRNA(Ile)-lysidine synthase family.</text>
</comment>
<evidence type="ECO:0000256" key="7">
    <source>
        <dbReference type="ARBA" id="ARBA00048539"/>
    </source>
</evidence>
<keyword evidence="3 8" id="KW-0436">Ligase</keyword>
<evidence type="ECO:0000256" key="5">
    <source>
        <dbReference type="ARBA" id="ARBA00022741"/>
    </source>
</evidence>
<proteinExistence type="inferred from homology"/>
<evidence type="ECO:0000313" key="10">
    <source>
        <dbReference type="EMBL" id="MBP1856131.1"/>
    </source>
</evidence>
<keyword evidence="11" id="KW-1185">Reference proteome</keyword>
<dbReference type="InterPro" id="IPR011063">
    <property type="entry name" value="TilS/TtcA_N"/>
</dbReference>
<gene>
    <name evidence="8" type="primary">tilS</name>
    <name evidence="10" type="ORF">J2Z43_002533</name>
</gene>